<evidence type="ECO:0000259" key="1">
    <source>
        <dbReference type="Pfam" id="PF20416"/>
    </source>
</evidence>
<reference evidence="2" key="1">
    <citation type="submission" date="2014-12" db="EMBL/GenBank/DDBJ databases">
        <title>Insight into the proteome of Arion vulgaris.</title>
        <authorList>
            <person name="Aradska J."/>
            <person name="Bulat T."/>
            <person name="Smidak R."/>
            <person name="Sarate P."/>
            <person name="Gangsoo J."/>
            <person name="Sialana F."/>
            <person name="Bilban M."/>
            <person name="Lubec G."/>
        </authorList>
    </citation>
    <scope>NUCLEOTIDE SEQUENCE</scope>
    <source>
        <tissue evidence="2">Skin</tissue>
    </source>
</reference>
<dbReference type="PANTHER" id="PTHR17695:SF11">
    <property type="entry name" value="SMALL SUBUNIT PROCESSOME COMPONENT 20 HOMOLOG"/>
    <property type="match status" value="1"/>
</dbReference>
<feature type="domain" description="U3 small nucleolar RNA-associated protein 20" evidence="1">
    <location>
        <begin position="2"/>
        <end position="101"/>
    </location>
</feature>
<feature type="non-terminal residue" evidence="2">
    <location>
        <position position="1"/>
    </location>
</feature>
<feature type="non-terminal residue" evidence="2">
    <location>
        <position position="143"/>
    </location>
</feature>
<dbReference type="GO" id="GO:0032040">
    <property type="term" value="C:small-subunit processome"/>
    <property type="evidence" value="ECO:0007669"/>
    <property type="project" value="TreeGrafter"/>
</dbReference>
<organism evidence="2">
    <name type="scientific">Arion vulgaris</name>
    <dbReference type="NCBI Taxonomy" id="1028688"/>
    <lineage>
        <taxon>Eukaryota</taxon>
        <taxon>Metazoa</taxon>
        <taxon>Spiralia</taxon>
        <taxon>Lophotrochozoa</taxon>
        <taxon>Mollusca</taxon>
        <taxon>Gastropoda</taxon>
        <taxon>Heterobranchia</taxon>
        <taxon>Euthyneura</taxon>
        <taxon>Panpulmonata</taxon>
        <taxon>Eupulmonata</taxon>
        <taxon>Stylommatophora</taxon>
        <taxon>Helicina</taxon>
        <taxon>Arionoidea</taxon>
        <taxon>Arionidae</taxon>
        <taxon>Arion</taxon>
    </lineage>
</organism>
<dbReference type="InterPro" id="IPR052575">
    <property type="entry name" value="SSU_processome_comp_20"/>
</dbReference>
<accession>A0A0B6YG60</accession>
<name>A0A0B6YG60_9EUPU</name>
<dbReference type="InterPro" id="IPR046523">
    <property type="entry name" value="UTP20_dom"/>
</dbReference>
<gene>
    <name evidence="2" type="primary">ORF24658</name>
</gene>
<dbReference type="Pfam" id="PF20416">
    <property type="entry name" value="UTP20"/>
    <property type="match status" value="1"/>
</dbReference>
<dbReference type="EMBL" id="HACG01008353">
    <property type="protein sequence ID" value="CEK55218.1"/>
    <property type="molecule type" value="Transcribed_RNA"/>
</dbReference>
<sequence length="143" mass="15921">QEVFFSELFGQVADEKEVEAIKAKYFEAQFIKGYDAYGLLAKFISPSCLNQLLQPVKGVLESTHIRRIANKAETVLIKVVHGLMANSSIPIETMMVFINSLLAQLVNDTVEKNLSKTEQNVKANLQARLPESCLLLQQVAPRG</sequence>
<dbReference type="AlphaFoldDB" id="A0A0B6YG60"/>
<dbReference type="PANTHER" id="PTHR17695">
    <property type="entry name" value="SMALL SUBUNIT PROCESSOME COMPONENT 20 HOMOLOG"/>
    <property type="match status" value="1"/>
</dbReference>
<dbReference type="GO" id="GO:0030686">
    <property type="term" value="C:90S preribosome"/>
    <property type="evidence" value="ECO:0007669"/>
    <property type="project" value="TreeGrafter"/>
</dbReference>
<protein>
    <recommendedName>
        <fullName evidence="1">U3 small nucleolar RNA-associated protein 20 domain-containing protein</fullName>
    </recommendedName>
</protein>
<proteinExistence type="predicted"/>
<evidence type="ECO:0000313" key="2">
    <source>
        <dbReference type="EMBL" id="CEK55218.1"/>
    </source>
</evidence>